<sequence length="114" mass="12303">MGLGKRIGKGNEFHEVALSCSPSSPAVVSALTALIAFPRPKPVPSTCRARVMNLHTFATKDWIELIVSDSLKDFDSEFALAFSFATDSAENSSLLSLSFGASYLLINSSLFEEK</sequence>
<gene>
    <name evidence="1" type="ORF">VNO78_00325</name>
</gene>
<name>A0AAN9XUJ4_PSOTE</name>
<accession>A0AAN9XUJ4</accession>
<comment type="caution">
    <text evidence="1">The sequence shown here is derived from an EMBL/GenBank/DDBJ whole genome shotgun (WGS) entry which is preliminary data.</text>
</comment>
<dbReference type="Proteomes" id="UP001386955">
    <property type="component" value="Unassembled WGS sequence"/>
</dbReference>
<organism evidence="1 2">
    <name type="scientific">Psophocarpus tetragonolobus</name>
    <name type="common">Winged bean</name>
    <name type="synonym">Dolichos tetragonolobus</name>
    <dbReference type="NCBI Taxonomy" id="3891"/>
    <lineage>
        <taxon>Eukaryota</taxon>
        <taxon>Viridiplantae</taxon>
        <taxon>Streptophyta</taxon>
        <taxon>Embryophyta</taxon>
        <taxon>Tracheophyta</taxon>
        <taxon>Spermatophyta</taxon>
        <taxon>Magnoliopsida</taxon>
        <taxon>eudicotyledons</taxon>
        <taxon>Gunneridae</taxon>
        <taxon>Pentapetalae</taxon>
        <taxon>rosids</taxon>
        <taxon>fabids</taxon>
        <taxon>Fabales</taxon>
        <taxon>Fabaceae</taxon>
        <taxon>Papilionoideae</taxon>
        <taxon>50 kb inversion clade</taxon>
        <taxon>NPAAA clade</taxon>
        <taxon>indigoferoid/millettioid clade</taxon>
        <taxon>Phaseoleae</taxon>
        <taxon>Psophocarpus</taxon>
    </lineage>
</organism>
<dbReference type="EMBL" id="JAYMYS010000001">
    <property type="protein sequence ID" value="KAK7409922.1"/>
    <property type="molecule type" value="Genomic_DNA"/>
</dbReference>
<reference evidence="1 2" key="1">
    <citation type="submission" date="2024-01" db="EMBL/GenBank/DDBJ databases">
        <title>The genomes of 5 underutilized Papilionoideae crops provide insights into root nodulation and disease resistanc.</title>
        <authorList>
            <person name="Jiang F."/>
        </authorList>
    </citation>
    <scope>NUCLEOTIDE SEQUENCE [LARGE SCALE GENOMIC DNA]</scope>
    <source>
        <strain evidence="1">DUOXIRENSHENG_FW03</strain>
        <tissue evidence="1">Leaves</tissue>
    </source>
</reference>
<evidence type="ECO:0000313" key="1">
    <source>
        <dbReference type="EMBL" id="KAK7409922.1"/>
    </source>
</evidence>
<proteinExistence type="predicted"/>
<evidence type="ECO:0000313" key="2">
    <source>
        <dbReference type="Proteomes" id="UP001386955"/>
    </source>
</evidence>
<protein>
    <submittedName>
        <fullName evidence="1">Uncharacterized protein</fullName>
    </submittedName>
</protein>
<keyword evidence="2" id="KW-1185">Reference proteome</keyword>
<dbReference type="AlphaFoldDB" id="A0AAN9XUJ4"/>